<gene>
    <name evidence="2" type="primary">yyaL</name>
    <name evidence="2" type="ORF">Y10_30290</name>
</gene>
<dbReference type="PANTHER" id="PTHR42899:SF1">
    <property type="entry name" value="SPERMATOGENESIS-ASSOCIATED PROTEIN 20"/>
    <property type="match status" value="1"/>
</dbReference>
<accession>A0ABQ5MMM0</accession>
<dbReference type="PIRSF" id="PIRSF006402">
    <property type="entry name" value="UCP006402_thioredoxin"/>
    <property type="match status" value="1"/>
</dbReference>
<dbReference type="CDD" id="cd02955">
    <property type="entry name" value="SSP411"/>
    <property type="match status" value="1"/>
</dbReference>
<dbReference type="Gene3D" id="3.40.30.10">
    <property type="entry name" value="Glutaredoxin"/>
    <property type="match status" value="1"/>
</dbReference>
<name>A0ABQ5MMM0_9FLAO</name>
<dbReference type="Proteomes" id="UP001143543">
    <property type="component" value="Unassembled WGS sequence"/>
</dbReference>
<dbReference type="InterPro" id="IPR024705">
    <property type="entry name" value="Ssp411"/>
</dbReference>
<dbReference type="RefSeq" id="WP_281766295.1">
    <property type="nucleotide sequence ID" value="NZ_BRVO01000004.1"/>
</dbReference>
<feature type="domain" description="Spermatogenesis-associated protein 20-like TRX" evidence="1">
    <location>
        <begin position="7"/>
        <end position="161"/>
    </location>
</feature>
<dbReference type="PANTHER" id="PTHR42899">
    <property type="entry name" value="SPERMATOGENESIS-ASSOCIATED PROTEIN 20"/>
    <property type="match status" value="1"/>
</dbReference>
<dbReference type="Pfam" id="PF03190">
    <property type="entry name" value="Thioredox_DsbH"/>
    <property type="match status" value="1"/>
</dbReference>
<evidence type="ECO:0000313" key="3">
    <source>
        <dbReference type="Proteomes" id="UP001143543"/>
    </source>
</evidence>
<evidence type="ECO:0000259" key="1">
    <source>
        <dbReference type="Pfam" id="PF03190"/>
    </source>
</evidence>
<organism evidence="2 3">
    <name type="scientific">Neptunitalea lumnitzerae</name>
    <dbReference type="NCBI Taxonomy" id="2965509"/>
    <lineage>
        <taxon>Bacteria</taxon>
        <taxon>Pseudomonadati</taxon>
        <taxon>Bacteroidota</taxon>
        <taxon>Flavobacteriia</taxon>
        <taxon>Flavobacteriales</taxon>
        <taxon>Flavobacteriaceae</taxon>
        <taxon>Neptunitalea</taxon>
    </lineage>
</organism>
<dbReference type="InterPro" id="IPR008928">
    <property type="entry name" value="6-hairpin_glycosidase_sf"/>
</dbReference>
<comment type="caution">
    <text evidence="2">The sequence shown here is derived from an EMBL/GenBank/DDBJ whole genome shotgun (WGS) entry which is preliminary data.</text>
</comment>
<reference evidence="2" key="1">
    <citation type="submission" date="2022-07" db="EMBL/GenBank/DDBJ databases">
        <title>Taxonomy of Novel Oxalotrophic and Methylotrophic Bacteria.</title>
        <authorList>
            <person name="Sahin N."/>
            <person name="Tani A."/>
        </authorList>
    </citation>
    <scope>NUCLEOTIDE SEQUENCE</scope>
    <source>
        <strain evidence="2">Y10</strain>
    </source>
</reference>
<dbReference type="InterPro" id="IPR036249">
    <property type="entry name" value="Thioredoxin-like_sf"/>
</dbReference>
<dbReference type="SUPFAM" id="SSF48208">
    <property type="entry name" value="Six-hairpin glycosidases"/>
    <property type="match status" value="1"/>
</dbReference>
<dbReference type="InterPro" id="IPR004879">
    <property type="entry name" value="Ssp411-like_TRX"/>
</dbReference>
<proteinExistence type="predicted"/>
<dbReference type="SUPFAM" id="SSF52833">
    <property type="entry name" value="Thioredoxin-like"/>
    <property type="match status" value="1"/>
</dbReference>
<dbReference type="EMBL" id="BRVO01000004">
    <property type="protein sequence ID" value="GLB50661.1"/>
    <property type="molecule type" value="Genomic_DNA"/>
</dbReference>
<sequence length="678" mass="78255">MASLTPNNLITENSPYLLQHAYNPVAWNAWKPELLEEAKKQKKLLIISIGYAACHWCHVMEKESFENERIASFMNQNFINIKIDREEHPDIDQLYMNALQLMQNTGGWPLNMVALPDGRPFWGATYVKQDDWLQILQQLVHIYKTDTPKIYEYAEKLEKGLELFNLVEPASVDTISVETIKNTVHQWQLQWDETFGGNQGAPKFIMPTQFNFFLSYAFQTNNTSVSKHIVNSLTKIAYGGIFDVLGGGFSRYSVDEKWHIPHFEKMLYDNAQLISLYAKAYTAYKTPLFKWVIEKTIDFTIQDLSNNKDAYYASLDADSLLSDNTEKEEGAFYVWTKNELKALLKEDYHIFKYAYNINKTGYWENNHYVLYRTHSLKNIATTFQLTETEVENLLSKCNKILSTERNKRAQPDKDTKIITGWNALQITGFIDAYFATKTEDYLSLAVRTGNFISTQLTNDKEQLYRTLKTKNKITGYLEDYALTIEGFLKLFEATGNINWLQQSEKYTAVCLDEYYDTVKGLFYFSSSNTPVVVQRSIEKADNVIPASNSVMAHNLKKLGIYTGKKFYTDTYQKMLSNIIADTLEYPRSYTNWLTLALEKQSSTYEVIIVGDIAKETLLAFKEHYIPNAIFAISTSEAQLPIFKNRYKPNQTLIYVCKNNTCQLPVTTIEEAMAIIKAK</sequence>
<evidence type="ECO:0000313" key="2">
    <source>
        <dbReference type="EMBL" id="GLB50661.1"/>
    </source>
</evidence>
<protein>
    <submittedName>
        <fullName evidence="2">Thioredoxin</fullName>
    </submittedName>
</protein>
<keyword evidence="3" id="KW-1185">Reference proteome</keyword>